<dbReference type="GO" id="GO:0005783">
    <property type="term" value="C:endoplasmic reticulum"/>
    <property type="evidence" value="ECO:0007669"/>
    <property type="project" value="TreeGrafter"/>
</dbReference>
<keyword evidence="2 7" id="KW-0808">Transferase</keyword>
<feature type="compositionally biased region" description="Polar residues" evidence="8">
    <location>
        <begin position="597"/>
        <end position="620"/>
    </location>
</feature>
<keyword evidence="4 7" id="KW-1133">Transmembrane helix</keyword>
<feature type="compositionally biased region" description="Low complexity" evidence="8">
    <location>
        <begin position="561"/>
        <end position="570"/>
    </location>
</feature>
<keyword evidence="11" id="KW-1185">Reference proteome</keyword>
<dbReference type="GeneID" id="7843748"/>
<feature type="compositionally biased region" description="Polar residues" evidence="8">
    <location>
        <begin position="551"/>
        <end position="560"/>
    </location>
</feature>
<feature type="compositionally biased region" description="Basic and acidic residues" evidence="8">
    <location>
        <begin position="650"/>
        <end position="661"/>
    </location>
</feature>
<keyword evidence="5 7" id="KW-0472">Membrane</keyword>
<accession>I7MEE7</accession>
<dbReference type="GO" id="GO:0006612">
    <property type="term" value="P:protein targeting to membrane"/>
    <property type="evidence" value="ECO:0007669"/>
    <property type="project" value="TreeGrafter"/>
</dbReference>
<dbReference type="PANTHER" id="PTHR22883:SF203">
    <property type="entry name" value="PALMITOYLTRANSFERASE"/>
    <property type="match status" value="1"/>
</dbReference>
<dbReference type="KEGG" id="tet:TTHERM_00129690"/>
<keyword evidence="6 7" id="KW-0012">Acyltransferase</keyword>
<proteinExistence type="inferred from homology"/>
<evidence type="ECO:0000256" key="6">
    <source>
        <dbReference type="ARBA" id="ARBA00023315"/>
    </source>
</evidence>
<feature type="compositionally biased region" description="Low complexity" evidence="8">
    <location>
        <begin position="634"/>
        <end position="648"/>
    </location>
</feature>
<name>I7MEE7_TETTS</name>
<comment type="similarity">
    <text evidence="7">Belongs to the DHHC palmitoyltransferase family.</text>
</comment>
<feature type="transmembrane region" description="Helical" evidence="7">
    <location>
        <begin position="64"/>
        <end position="83"/>
    </location>
</feature>
<protein>
    <recommendedName>
        <fullName evidence="7">Palmitoyltransferase</fullName>
        <ecNumber evidence="7">2.3.1.225</ecNumber>
    </recommendedName>
</protein>
<dbReference type="Pfam" id="PF01529">
    <property type="entry name" value="DHHC"/>
    <property type="match status" value="1"/>
</dbReference>
<dbReference type="STRING" id="312017.I7MEE7"/>
<comment type="subcellular location">
    <subcellularLocation>
        <location evidence="1">Membrane</location>
        <topology evidence="1">Multi-pass membrane protein</topology>
    </subcellularLocation>
</comment>
<dbReference type="AlphaFoldDB" id="I7MEE7"/>
<dbReference type="GO" id="GO:0016020">
    <property type="term" value="C:membrane"/>
    <property type="evidence" value="ECO:0007669"/>
    <property type="project" value="UniProtKB-SubCell"/>
</dbReference>
<feature type="transmembrane region" description="Helical" evidence="7">
    <location>
        <begin position="215"/>
        <end position="241"/>
    </location>
</feature>
<evidence type="ECO:0000256" key="5">
    <source>
        <dbReference type="ARBA" id="ARBA00023136"/>
    </source>
</evidence>
<dbReference type="PANTHER" id="PTHR22883">
    <property type="entry name" value="ZINC FINGER DHHC DOMAIN CONTAINING PROTEIN"/>
    <property type="match status" value="1"/>
</dbReference>
<feature type="transmembrane region" description="Helical" evidence="7">
    <location>
        <begin position="166"/>
        <end position="186"/>
    </location>
</feature>
<feature type="region of interest" description="Disordered" evidence="8">
    <location>
        <begin position="548"/>
        <end position="583"/>
    </location>
</feature>
<evidence type="ECO:0000256" key="1">
    <source>
        <dbReference type="ARBA" id="ARBA00004141"/>
    </source>
</evidence>
<evidence type="ECO:0000256" key="4">
    <source>
        <dbReference type="ARBA" id="ARBA00022989"/>
    </source>
</evidence>
<evidence type="ECO:0000313" key="11">
    <source>
        <dbReference type="Proteomes" id="UP000009168"/>
    </source>
</evidence>
<evidence type="ECO:0000313" key="10">
    <source>
        <dbReference type="EMBL" id="EAR96192.2"/>
    </source>
</evidence>
<dbReference type="GO" id="GO:0005794">
    <property type="term" value="C:Golgi apparatus"/>
    <property type="evidence" value="ECO:0007669"/>
    <property type="project" value="TreeGrafter"/>
</dbReference>
<sequence>MNLNQNSDIMNSGSVKKQMQKVKKINGFTQKINIQQILSYVVLACLFFVFTFCILPTLSLAVQIISGILYYGSFVIMFILGYICTDFDPTDQNVIKEKTARLNNIDYDVSALDFYCVNCNTHVSSNSKHCKACNRCVENFDHHCKWLNNCVGQVNYSLFFKLITSVLIHIIIFTVFACISLFIYYFGNDDDNQIQAELFFLFSNDSYITVNIFEILLWIFVVVGILVGFFDGNLVFFHIYLQKMNLSTYQYILSSREKKQMEENRKKDLLELRQREKEEQKKLKEEKKQKDQLNQNNNLPIQQTQTNNNNQKNLQSANQKQVTQSSYIYTPQYNTNNNNNSINFQNQNQNINVNEDKNLNAAVSRQDSMETHSQRTNPFEFADQKRGFNLKGNTINSQFSQKKLNKQGFWAQICCCFKSQKNEAKIGAIGLTKIDEQSEFMEEKEDQKNENFAIIDEMHQRGICQTVDIMDDIQKMKNQYSERQMHFEINNNELYLNKAAHVLQSNTKIVNKSININENALNNENQYQINKIQLERVATEELSLKQLPQEEGNQSNPDFENNSNSSTTNNKNKKFNFNKKNNLKQSKSGLDIISVNLTQKSDSPDKQSNTNKNSTDNLAQKKQHMPPKILYLRSASKSSMKSNQQSSNGEVHEIKTEDKHNSIPPSQIQTSNIINMQPIQIKQNQQSINEINQ</sequence>
<dbReference type="RefSeq" id="XP_001016437.2">
    <property type="nucleotide sequence ID" value="XM_001016437.2"/>
</dbReference>
<organism evidence="10 11">
    <name type="scientific">Tetrahymena thermophila (strain SB210)</name>
    <dbReference type="NCBI Taxonomy" id="312017"/>
    <lineage>
        <taxon>Eukaryota</taxon>
        <taxon>Sar</taxon>
        <taxon>Alveolata</taxon>
        <taxon>Ciliophora</taxon>
        <taxon>Intramacronucleata</taxon>
        <taxon>Oligohymenophorea</taxon>
        <taxon>Hymenostomatida</taxon>
        <taxon>Tetrahymenina</taxon>
        <taxon>Tetrahymenidae</taxon>
        <taxon>Tetrahymena</taxon>
    </lineage>
</organism>
<dbReference type="InterPro" id="IPR001594">
    <property type="entry name" value="Palmitoyltrfase_DHHC"/>
</dbReference>
<feature type="compositionally biased region" description="Basic and acidic residues" evidence="8">
    <location>
        <begin position="269"/>
        <end position="291"/>
    </location>
</feature>
<evidence type="ECO:0000256" key="7">
    <source>
        <dbReference type="RuleBase" id="RU079119"/>
    </source>
</evidence>
<evidence type="ECO:0000259" key="9">
    <source>
        <dbReference type="Pfam" id="PF01529"/>
    </source>
</evidence>
<dbReference type="GO" id="GO:0019706">
    <property type="term" value="F:protein-cysteine S-palmitoyltransferase activity"/>
    <property type="evidence" value="ECO:0007669"/>
    <property type="project" value="UniProtKB-EC"/>
</dbReference>
<evidence type="ECO:0000256" key="2">
    <source>
        <dbReference type="ARBA" id="ARBA00022679"/>
    </source>
</evidence>
<dbReference type="EC" id="2.3.1.225" evidence="7"/>
<feature type="domain" description="Palmitoyltransferase DHHC" evidence="9">
    <location>
        <begin position="115"/>
        <end position="252"/>
    </location>
</feature>
<comment type="domain">
    <text evidence="7">The DHHC domain is required for palmitoyltransferase activity.</text>
</comment>
<keyword evidence="3 7" id="KW-0812">Transmembrane</keyword>
<feature type="region of interest" description="Disordered" evidence="8">
    <location>
        <begin position="269"/>
        <end position="321"/>
    </location>
</feature>
<dbReference type="PROSITE" id="PS50216">
    <property type="entry name" value="DHHC"/>
    <property type="match status" value="1"/>
</dbReference>
<feature type="compositionally biased region" description="Low complexity" evidence="8">
    <location>
        <begin position="292"/>
        <end position="321"/>
    </location>
</feature>
<feature type="region of interest" description="Disordered" evidence="8">
    <location>
        <begin position="597"/>
        <end position="667"/>
    </location>
</feature>
<dbReference type="EMBL" id="GG662699">
    <property type="protein sequence ID" value="EAR96192.2"/>
    <property type="molecule type" value="Genomic_DNA"/>
</dbReference>
<comment type="catalytic activity">
    <reaction evidence="7">
        <text>L-cysteinyl-[protein] + hexadecanoyl-CoA = S-hexadecanoyl-L-cysteinyl-[protein] + CoA</text>
        <dbReference type="Rhea" id="RHEA:36683"/>
        <dbReference type="Rhea" id="RHEA-COMP:10131"/>
        <dbReference type="Rhea" id="RHEA-COMP:11032"/>
        <dbReference type="ChEBI" id="CHEBI:29950"/>
        <dbReference type="ChEBI" id="CHEBI:57287"/>
        <dbReference type="ChEBI" id="CHEBI:57379"/>
        <dbReference type="ChEBI" id="CHEBI:74151"/>
        <dbReference type="EC" id="2.3.1.225"/>
    </reaction>
</comment>
<dbReference type="eggNOG" id="KOG1311">
    <property type="taxonomic scope" value="Eukaryota"/>
</dbReference>
<gene>
    <name evidence="10" type="ORF">TTHERM_00129690</name>
</gene>
<feature type="transmembrane region" description="Helical" evidence="7">
    <location>
        <begin position="37"/>
        <end position="58"/>
    </location>
</feature>
<dbReference type="InterPro" id="IPR039859">
    <property type="entry name" value="PFA4/ZDH16/20/ERF2-like"/>
</dbReference>
<reference evidence="11" key="1">
    <citation type="journal article" date="2006" name="PLoS Biol.">
        <title>Macronuclear genome sequence of the ciliate Tetrahymena thermophila, a model eukaryote.</title>
        <authorList>
            <person name="Eisen J.A."/>
            <person name="Coyne R.S."/>
            <person name="Wu M."/>
            <person name="Wu D."/>
            <person name="Thiagarajan M."/>
            <person name="Wortman J.R."/>
            <person name="Badger J.H."/>
            <person name="Ren Q."/>
            <person name="Amedeo P."/>
            <person name="Jones K.M."/>
            <person name="Tallon L.J."/>
            <person name="Delcher A.L."/>
            <person name="Salzberg S.L."/>
            <person name="Silva J.C."/>
            <person name="Haas B.J."/>
            <person name="Majoros W.H."/>
            <person name="Farzad M."/>
            <person name="Carlton J.M."/>
            <person name="Smith R.K. Jr."/>
            <person name="Garg J."/>
            <person name="Pearlman R.E."/>
            <person name="Karrer K.M."/>
            <person name="Sun L."/>
            <person name="Manning G."/>
            <person name="Elde N.C."/>
            <person name="Turkewitz A.P."/>
            <person name="Asai D.J."/>
            <person name="Wilkes D.E."/>
            <person name="Wang Y."/>
            <person name="Cai H."/>
            <person name="Collins K."/>
            <person name="Stewart B.A."/>
            <person name="Lee S.R."/>
            <person name="Wilamowska K."/>
            <person name="Weinberg Z."/>
            <person name="Ruzzo W.L."/>
            <person name="Wloga D."/>
            <person name="Gaertig J."/>
            <person name="Frankel J."/>
            <person name="Tsao C.-C."/>
            <person name="Gorovsky M.A."/>
            <person name="Keeling P.J."/>
            <person name="Waller R.F."/>
            <person name="Patron N.J."/>
            <person name="Cherry J.M."/>
            <person name="Stover N.A."/>
            <person name="Krieger C.J."/>
            <person name="del Toro C."/>
            <person name="Ryder H.F."/>
            <person name="Williamson S.C."/>
            <person name="Barbeau R.A."/>
            <person name="Hamilton E.P."/>
            <person name="Orias E."/>
        </authorList>
    </citation>
    <scope>NUCLEOTIDE SEQUENCE [LARGE SCALE GENOMIC DNA]</scope>
    <source>
        <strain evidence="11">SB210</strain>
    </source>
</reference>
<dbReference type="Proteomes" id="UP000009168">
    <property type="component" value="Unassembled WGS sequence"/>
</dbReference>
<dbReference type="InParanoid" id="I7MEE7"/>
<evidence type="ECO:0000256" key="3">
    <source>
        <dbReference type="ARBA" id="ARBA00022692"/>
    </source>
</evidence>
<dbReference type="OrthoDB" id="1924421at2759"/>
<evidence type="ECO:0000256" key="8">
    <source>
        <dbReference type="SAM" id="MobiDB-lite"/>
    </source>
</evidence>